<evidence type="ECO:0000256" key="1">
    <source>
        <dbReference type="SAM" id="Coils"/>
    </source>
</evidence>
<evidence type="ECO:0000313" key="2">
    <source>
        <dbReference type="EMBL" id="SDH71304.1"/>
    </source>
</evidence>
<dbReference type="AlphaFoldDB" id="A0A1G8EN15"/>
<gene>
    <name evidence="2" type="ORF">SAMN05192582_101114</name>
</gene>
<reference evidence="3" key="1">
    <citation type="submission" date="2016-10" db="EMBL/GenBank/DDBJ databases">
        <authorList>
            <person name="Varghese N."/>
            <person name="Submissions S."/>
        </authorList>
    </citation>
    <scope>NUCLEOTIDE SEQUENCE [LARGE SCALE GENOMIC DNA]</scope>
    <source>
        <strain evidence="3">NLAE-zl-C57</strain>
    </source>
</reference>
<feature type="coiled-coil region" evidence="1">
    <location>
        <begin position="237"/>
        <end position="274"/>
    </location>
</feature>
<keyword evidence="1" id="KW-0175">Coiled coil</keyword>
<sequence>MIETLRLANRLFQCKLDSYMDGIYLSNQVAGIIAKHKETRPFQLNVIEAACHGSFKETGHSLVLANMLKHPYIQMSFLETFLSISPGHLKVTAEKDRVDVALKGKDIFVIVENKVNGAEEKKNQVYRYVHKIGMEKYGYKMNQIFVVYLNPTSHTIPTDESLCDENKENNVFEDIGDDHYTVLSYKYDITEWLRKITIDNEPHVSSALDQYIDFLEQKFHTSPLDKNMNNEIKNLIIKELHIEDKSFEEQMNALENQRTKAEELMNAIATVRDEIKMKHSHETILEWQKQLELLLGVKFNNDKHSFGIKLINDVWLGIWDGSDSEKKAPYWGFQYASYRVNSMSDLDKDFEKILKNAEIDLTKIHKEKGWIAWCHTQNGIERFSALYRAVKDAGFLDSND</sequence>
<protein>
    <submittedName>
        <fullName evidence="2">PD-(D/E)XK nuclease superfamily protein</fullName>
    </submittedName>
</protein>
<dbReference type="Proteomes" id="UP000181870">
    <property type="component" value="Unassembled WGS sequence"/>
</dbReference>
<dbReference type="RefSeq" id="WP_074636749.1">
    <property type="nucleotide sequence ID" value="NZ_FNDO01000011.1"/>
</dbReference>
<proteinExistence type="predicted"/>
<dbReference type="EMBL" id="FNDO01000011">
    <property type="protein sequence ID" value="SDH71304.1"/>
    <property type="molecule type" value="Genomic_DNA"/>
</dbReference>
<name>A0A1G8EN15_BACOV</name>
<evidence type="ECO:0000313" key="3">
    <source>
        <dbReference type="Proteomes" id="UP000181870"/>
    </source>
</evidence>
<accession>A0A1G8EN15</accession>
<organism evidence="2 3">
    <name type="scientific">Bacteroides ovatus</name>
    <dbReference type="NCBI Taxonomy" id="28116"/>
    <lineage>
        <taxon>Bacteria</taxon>
        <taxon>Pseudomonadati</taxon>
        <taxon>Bacteroidota</taxon>
        <taxon>Bacteroidia</taxon>
        <taxon>Bacteroidales</taxon>
        <taxon>Bacteroidaceae</taxon>
        <taxon>Bacteroides</taxon>
    </lineage>
</organism>